<evidence type="ECO:0000313" key="2">
    <source>
        <dbReference type="EMBL" id="KAL1632512.1"/>
    </source>
</evidence>
<feature type="region of interest" description="Disordered" evidence="1">
    <location>
        <begin position="116"/>
        <end position="156"/>
    </location>
</feature>
<sequence length="156" mass="17810">MLKDFFYDYDPPIIPLSTEYRNFAMPWDVEEFYTTPFVIVVGHFSILFPTHRGVFPLMKLPAELRLEIYEYSLSMPCKEWVMLINWSPREDKPVHHSTGETRMTTYVAPIAEVSSGLGNTKKRTSTTEPGHGEHNGEDAGGDEVQQNQSKKLKVAA</sequence>
<proteinExistence type="predicted"/>
<evidence type="ECO:0000256" key="1">
    <source>
        <dbReference type="SAM" id="MobiDB-lite"/>
    </source>
</evidence>
<gene>
    <name evidence="2" type="ORF">SLS56_003591</name>
</gene>
<keyword evidence="3" id="KW-1185">Reference proteome</keyword>
<organism evidence="2 3">
    <name type="scientific">Neofusicoccum ribis</name>
    <dbReference type="NCBI Taxonomy" id="45134"/>
    <lineage>
        <taxon>Eukaryota</taxon>
        <taxon>Fungi</taxon>
        <taxon>Dikarya</taxon>
        <taxon>Ascomycota</taxon>
        <taxon>Pezizomycotina</taxon>
        <taxon>Dothideomycetes</taxon>
        <taxon>Dothideomycetes incertae sedis</taxon>
        <taxon>Botryosphaeriales</taxon>
        <taxon>Botryosphaeriaceae</taxon>
        <taxon>Neofusicoccum</taxon>
    </lineage>
</organism>
<evidence type="ECO:0000313" key="3">
    <source>
        <dbReference type="Proteomes" id="UP001521116"/>
    </source>
</evidence>
<protein>
    <submittedName>
        <fullName evidence="2">Uncharacterized protein</fullName>
    </submittedName>
</protein>
<dbReference type="Proteomes" id="UP001521116">
    <property type="component" value="Unassembled WGS sequence"/>
</dbReference>
<reference evidence="2 3" key="1">
    <citation type="submission" date="2024-02" db="EMBL/GenBank/DDBJ databases">
        <title>De novo assembly and annotation of 12 fungi associated with fruit tree decline syndrome in Ontario, Canada.</title>
        <authorList>
            <person name="Sulman M."/>
            <person name="Ellouze W."/>
            <person name="Ilyukhin E."/>
        </authorList>
    </citation>
    <scope>NUCLEOTIDE SEQUENCE [LARGE SCALE GENOMIC DNA]</scope>
    <source>
        <strain evidence="2 3">M1-105</strain>
    </source>
</reference>
<dbReference type="EMBL" id="JAJVDC020000029">
    <property type="protein sequence ID" value="KAL1632512.1"/>
    <property type="molecule type" value="Genomic_DNA"/>
</dbReference>
<accession>A0ABR3SZN0</accession>
<name>A0ABR3SZN0_9PEZI</name>
<comment type="caution">
    <text evidence="2">The sequence shown here is derived from an EMBL/GenBank/DDBJ whole genome shotgun (WGS) entry which is preliminary data.</text>
</comment>